<keyword evidence="1" id="KW-0812">Transmembrane</keyword>
<name>A0A9D5CA92_9LILI</name>
<keyword evidence="3" id="KW-1185">Reference proteome</keyword>
<keyword evidence="1" id="KW-1133">Transmembrane helix</keyword>
<evidence type="ECO:0000313" key="2">
    <source>
        <dbReference type="EMBL" id="KAJ0968922.1"/>
    </source>
</evidence>
<dbReference type="Proteomes" id="UP001085076">
    <property type="component" value="Miscellaneous, Linkage group lg06"/>
</dbReference>
<reference evidence="2" key="2">
    <citation type="journal article" date="2022" name="Hortic Res">
        <title>The genome of Dioscorea zingiberensis sheds light on the biosynthesis, origin and evolution of the medicinally important diosgenin saponins.</title>
        <authorList>
            <person name="Li Y."/>
            <person name="Tan C."/>
            <person name="Li Z."/>
            <person name="Guo J."/>
            <person name="Li S."/>
            <person name="Chen X."/>
            <person name="Wang C."/>
            <person name="Dai X."/>
            <person name="Yang H."/>
            <person name="Song W."/>
            <person name="Hou L."/>
            <person name="Xu J."/>
            <person name="Tong Z."/>
            <person name="Xu A."/>
            <person name="Yuan X."/>
            <person name="Wang W."/>
            <person name="Yang Q."/>
            <person name="Chen L."/>
            <person name="Sun Z."/>
            <person name="Wang K."/>
            <person name="Pan B."/>
            <person name="Chen J."/>
            <person name="Bao Y."/>
            <person name="Liu F."/>
            <person name="Qi X."/>
            <person name="Gang D.R."/>
            <person name="Wen J."/>
            <person name="Li J."/>
        </authorList>
    </citation>
    <scope>NUCLEOTIDE SEQUENCE</scope>
    <source>
        <strain evidence="2">Dzin_1.0</strain>
    </source>
</reference>
<dbReference type="EMBL" id="JAGGNH010000006">
    <property type="protein sequence ID" value="KAJ0968922.1"/>
    <property type="molecule type" value="Genomic_DNA"/>
</dbReference>
<dbReference type="PANTHER" id="PTHR34953:SF1">
    <property type="entry name" value="ALPHA_BETA HYDROLASE RELATED PROTEIN"/>
    <property type="match status" value="1"/>
</dbReference>
<gene>
    <name evidence="2" type="ORF">J5N97_021799</name>
</gene>
<feature type="transmembrane region" description="Helical" evidence="1">
    <location>
        <begin position="71"/>
        <end position="92"/>
    </location>
</feature>
<keyword evidence="1" id="KW-0472">Membrane</keyword>
<protein>
    <recommendedName>
        <fullName evidence="4">MENTAL domain-containing protein</fullName>
    </recommendedName>
</protein>
<comment type="caution">
    <text evidence="2">The sequence shown here is derived from an EMBL/GenBank/DDBJ whole genome shotgun (WGS) entry which is preliminary data.</text>
</comment>
<dbReference type="AlphaFoldDB" id="A0A9D5CA92"/>
<dbReference type="OrthoDB" id="1914191at2759"/>
<evidence type="ECO:0000256" key="1">
    <source>
        <dbReference type="SAM" id="Phobius"/>
    </source>
</evidence>
<organism evidence="2 3">
    <name type="scientific">Dioscorea zingiberensis</name>
    <dbReference type="NCBI Taxonomy" id="325984"/>
    <lineage>
        <taxon>Eukaryota</taxon>
        <taxon>Viridiplantae</taxon>
        <taxon>Streptophyta</taxon>
        <taxon>Embryophyta</taxon>
        <taxon>Tracheophyta</taxon>
        <taxon>Spermatophyta</taxon>
        <taxon>Magnoliopsida</taxon>
        <taxon>Liliopsida</taxon>
        <taxon>Dioscoreales</taxon>
        <taxon>Dioscoreaceae</taxon>
        <taxon>Dioscorea</taxon>
    </lineage>
</organism>
<feature type="transmembrane region" description="Helical" evidence="1">
    <location>
        <begin position="136"/>
        <end position="156"/>
    </location>
</feature>
<sequence>MGKSNALRWVKTLFFLISMTASLLLVCAPPLLVAILDFVLPSALLSAASDPVFSPFFVFSQLRSFDFGTTLVDLPLVSSARSLLILCVYSVWEGKGPYLGITMASNLVSFAYVLFKAVAFYGTASMEITGSKEERLIEALFLSSLALAMAHVVVAYRTNCRERRKLLVYRIDIEAVQVPSYKESIPTAHIHLEIQMEVTELKMNPQPPNCENIHSGTSWYTIREIDARSINLHARCPPNHNYKISAFNQQP</sequence>
<evidence type="ECO:0008006" key="4">
    <source>
        <dbReference type="Google" id="ProtNLM"/>
    </source>
</evidence>
<reference evidence="2" key="1">
    <citation type="submission" date="2021-03" db="EMBL/GenBank/DDBJ databases">
        <authorList>
            <person name="Li Z."/>
            <person name="Yang C."/>
        </authorList>
    </citation>
    <scope>NUCLEOTIDE SEQUENCE</scope>
    <source>
        <strain evidence="2">Dzin_1.0</strain>
        <tissue evidence="2">Leaf</tissue>
    </source>
</reference>
<dbReference type="PANTHER" id="PTHR34953">
    <property type="entry name" value="ALPHA/BETA HYDROLASE RELATED PROTEIN"/>
    <property type="match status" value="1"/>
</dbReference>
<feature type="transmembrane region" description="Helical" evidence="1">
    <location>
        <begin position="98"/>
        <end position="124"/>
    </location>
</feature>
<evidence type="ECO:0000313" key="3">
    <source>
        <dbReference type="Proteomes" id="UP001085076"/>
    </source>
</evidence>
<accession>A0A9D5CA92</accession>
<proteinExistence type="predicted"/>
<feature type="transmembrane region" description="Helical" evidence="1">
    <location>
        <begin position="12"/>
        <end position="32"/>
    </location>
</feature>